<reference evidence="6 7" key="2">
    <citation type="journal article" date="2010" name="Stand. Genomic Sci.">
        <title>Complete genome sequence of Gordonia bronchialis type strain (3410).</title>
        <authorList>
            <person name="Ivanova N."/>
            <person name="Sikorski J."/>
            <person name="Jando M."/>
            <person name="Lapidus A."/>
            <person name="Nolan M."/>
            <person name="Lucas S."/>
            <person name="Del Rio T.G."/>
            <person name="Tice H."/>
            <person name="Copeland A."/>
            <person name="Cheng J.F."/>
            <person name="Chen F."/>
            <person name="Bruce D."/>
            <person name="Goodwin L."/>
            <person name="Pitluck S."/>
            <person name="Mavromatis K."/>
            <person name="Ovchinnikova G."/>
            <person name="Pati A."/>
            <person name="Chen A."/>
            <person name="Palaniappan K."/>
            <person name="Land M."/>
            <person name="Hauser L."/>
            <person name="Chang Y.J."/>
            <person name="Jeffries C.D."/>
            <person name="Chain P."/>
            <person name="Saunders E."/>
            <person name="Han C."/>
            <person name="Detter J.C."/>
            <person name="Brettin T."/>
            <person name="Rohde M."/>
            <person name="Goker M."/>
            <person name="Bristow J."/>
            <person name="Eisen J.A."/>
            <person name="Markowitz V."/>
            <person name="Hugenholtz P."/>
            <person name="Klenk H.P."/>
            <person name="Kyrpides N.C."/>
        </authorList>
    </citation>
    <scope>NUCLEOTIDE SEQUENCE [LARGE SCALE GENOMIC DNA]</scope>
    <source>
        <strain evidence="7">ATCC 25592 / DSM 43247 / BCRC 13721 / JCM 3198 / KCTC 3076 / NBRC 16047 / NCTC 10667</strain>
    </source>
</reference>
<accession>D0L5V9</accession>
<reference evidence="7" key="1">
    <citation type="submission" date="2009-10" db="EMBL/GenBank/DDBJ databases">
        <title>The complete chromosome of Gordonia bronchialis DSM 43247.</title>
        <authorList>
            <consortium name="US DOE Joint Genome Institute (JGI-PGF)"/>
            <person name="Lucas S."/>
            <person name="Copeland A."/>
            <person name="Lapidus A."/>
            <person name="Glavina del Rio T."/>
            <person name="Dalin E."/>
            <person name="Tice H."/>
            <person name="Bruce D."/>
            <person name="Goodwin L."/>
            <person name="Pitluck S."/>
            <person name="Kyrpides N."/>
            <person name="Mavromatis K."/>
            <person name="Ivanova N."/>
            <person name="Ovchinnikova G."/>
            <person name="Saunders E."/>
            <person name="Brettin T."/>
            <person name="Detter J.C."/>
            <person name="Han C."/>
            <person name="Larimer F."/>
            <person name="Land M."/>
            <person name="Hauser L."/>
            <person name="Markowitz V."/>
            <person name="Cheng J.-F."/>
            <person name="Hugenholtz P."/>
            <person name="Woyke T."/>
            <person name="Wu D."/>
            <person name="Jando M."/>
            <person name="Schneider S."/>
            <person name="Goeker M."/>
            <person name="Klenk H.-P."/>
            <person name="Eisen J.A."/>
        </authorList>
    </citation>
    <scope>NUCLEOTIDE SEQUENCE [LARGE SCALE GENOMIC DNA]</scope>
    <source>
        <strain evidence="7">ATCC 25592 / DSM 43247 / BCRC 13721 / JCM 3198 / KCTC 3076 / NBRC 16047 / NCTC 10667</strain>
    </source>
</reference>
<dbReference type="InterPro" id="IPR000675">
    <property type="entry name" value="Cutinase/axe"/>
</dbReference>
<evidence type="ECO:0000256" key="2">
    <source>
        <dbReference type="ARBA" id="ARBA00022487"/>
    </source>
</evidence>
<dbReference type="ESTHER" id="gorb4-d0l5v9">
    <property type="family name" value="Cutinase"/>
</dbReference>
<keyword evidence="4" id="KW-1015">Disulfide bond</keyword>
<dbReference type="KEGG" id="gbr:Gbro_4300"/>
<organism evidence="6 7">
    <name type="scientific">Gordonia bronchialis (strain ATCC 25592 / DSM 43247 / BCRC 13721 / JCM 3198 / KCTC 3076 / NBRC 16047 / NCTC 10667)</name>
    <name type="common">Rhodococcus bronchialis</name>
    <dbReference type="NCBI Taxonomy" id="526226"/>
    <lineage>
        <taxon>Bacteria</taxon>
        <taxon>Bacillati</taxon>
        <taxon>Actinomycetota</taxon>
        <taxon>Actinomycetes</taxon>
        <taxon>Mycobacteriales</taxon>
        <taxon>Gordoniaceae</taxon>
        <taxon>Gordonia</taxon>
    </lineage>
</organism>
<comment type="similarity">
    <text evidence="1">Belongs to the cutinase family.</text>
</comment>
<dbReference type="HOGENOM" id="CLU_040058_3_0_11"/>
<evidence type="ECO:0000256" key="1">
    <source>
        <dbReference type="ARBA" id="ARBA00007534"/>
    </source>
</evidence>
<evidence type="ECO:0000256" key="5">
    <source>
        <dbReference type="SAM" id="SignalP"/>
    </source>
</evidence>
<dbReference type="SUPFAM" id="SSF53474">
    <property type="entry name" value="alpha/beta-Hydrolases"/>
    <property type="match status" value="1"/>
</dbReference>
<dbReference type="OrthoDB" id="3690529at2"/>
<dbReference type="Pfam" id="PF01083">
    <property type="entry name" value="Cutinase"/>
    <property type="match status" value="1"/>
</dbReference>
<dbReference type="SMART" id="SM01110">
    <property type="entry name" value="Cutinase"/>
    <property type="match status" value="1"/>
</dbReference>
<evidence type="ECO:0000256" key="3">
    <source>
        <dbReference type="ARBA" id="ARBA00022801"/>
    </source>
</evidence>
<evidence type="ECO:0000313" key="6">
    <source>
        <dbReference type="EMBL" id="ACY23445.1"/>
    </source>
</evidence>
<keyword evidence="2" id="KW-0719">Serine esterase</keyword>
<dbReference type="eggNOG" id="ENOG5030PZC">
    <property type="taxonomic scope" value="Bacteria"/>
</dbReference>
<keyword evidence="5" id="KW-0732">Signal</keyword>
<dbReference type="AlphaFoldDB" id="D0L5V9"/>
<protein>
    <submittedName>
        <fullName evidence="6">Cutinase</fullName>
    </submittedName>
</protein>
<keyword evidence="7" id="KW-1185">Reference proteome</keyword>
<dbReference type="Proteomes" id="UP000001219">
    <property type="component" value="Chromosome"/>
</dbReference>
<dbReference type="InterPro" id="IPR029058">
    <property type="entry name" value="AB_hydrolase_fold"/>
</dbReference>
<proteinExistence type="inferred from homology"/>
<dbReference type="GO" id="GO:0052689">
    <property type="term" value="F:carboxylic ester hydrolase activity"/>
    <property type="evidence" value="ECO:0007669"/>
    <property type="project" value="UniProtKB-KW"/>
</dbReference>
<dbReference type="PANTHER" id="PTHR33630:SF9">
    <property type="entry name" value="CUTINASE 4"/>
    <property type="match status" value="1"/>
</dbReference>
<dbReference type="Gene3D" id="3.40.50.1820">
    <property type="entry name" value="alpha/beta hydrolase"/>
    <property type="match status" value="1"/>
</dbReference>
<evidence type="ECO:0000256" key="4">
    <source>
        <dbReference type="ARBA" id="ARBA00023157"/>
    </source>
</evidence>
<name>D0L5V9_GORB4</name>
<keyword evidence="3" id="KW-0378">Hydrolase</keyword>
<dbReference type="RefSeq" id="WP_012835935.1">
    <property type="nucleotide sequence ID" value="NC_013441.1"/>
</dbReference>
<feature type="signal peptide" evidence="5">
    <location>
        <begin position="1"/>
        <end position="36"/>
    </location>
</feature>
<dbReference type="PANTHER" id="PTHR33630">
    <property type="entry name" value="CUTINASE RV1984C-RELATED-RELATED"/>
    <property type="match status" value="1"/>
</dbReference>
<sequence length="244" mass="25544">MNHTTRPPVRRWIAALVCVFGALGTSVALNAAPASAAPGCPDVQVIFARGTVEPAPPVGLTGLAYAEALRSQLPGRSVAVKGVDYAASDQFNNRVKFVRSVADGVRAAQREVTTTARNCPNTRIALGGYSQGAVVAGYATSGKIAIPDRYRQYESEVPPPLPASVTRHIAAIVLFGAPSDRFITDIGAPPVRVGAPYAGRTVKYCIPTDTICNGAPVGGPNASHVLYTVNGMAFDAARFTVRRL</sequence>
<feature type="chain" id="PRO_5003011107" evidence="5">
    <location>
        <begin position="37"/>
        <end position="244"/>
    </location>
</feature>
<dbReference type="EMBL" id="CP001802">
    <property type="protein sequence ID" value="ACY23445.1"/>
    <property type="molecule type" value="Genomic_DNA"/>
</dbReference>
<dbReference type="STRING" id="526226.Gbro_4300"/>
<gene>
    <name evidence="6" type="ordered locus">Gbro_4300</name>
</gene>
<evidence type="ECO:0000313" key="7">
    <source>
        <dbReference type="Proteomes" id="UP000001219"/>
    </source>
</evidence>